<evidence type="ECO:0000256" key="1">
    <source>
        <dbReference type="SAM" id="MobiDB-lite"/>
    </source>
</evidence>
<dbReference type="Proteomes" id="UP000198406">
    <property type="component" value="Unassembled WGS sequence"/>
</dbReference>
<dbReference type="EMBL" id="BDSP01000108">
    <property type="protein sequence ID" value="GAX16670.1"/>
    <property type="molecule type" value="Genomic_DNA"/>
</dbReference>
<feature type="compositionally biased region" description="Low complexity" evidence="1">
    <location>
        <begin position="278"/>
        <end position="299"/>
    </location>
</feature>
<evidence type="ECO:0000313" key="3">
    <source>
        <dbReference type="EMBL" id="GAX16670.1"/>
    </source>
</evidence>
<dbReference type="InParanoid" id="A0A1Z5JRL0"/>
<evidence type="ECO:0000256" key="2">
    <source>
        <dbReference type="SAM" id="SignalP"/>
    </source>
</evidence>
<keyword evidence="4" id="KW-1185">Reference proteome</keyword>
<dbReference type="AlphaFoldDB" id="A0A1Z5JRL0"/>
<feature type="region of interest" description="Disordered" evidence="1">
    <location>
        <begin position="253"/>
        <end position="309"/>
    </location>
</feature>
<gene>
    <name evidence="3" type="ORF">FisN_23Lh198</name>
</gene>
<dbReference type="OrthoDB" id="46870at2759"/>
<protein>
    <submittedName>
        <fullName evidence="3">Uncharacterized protein</fullName>
    </submittedName>
</protein>
<feature type="signal peptide" evidence="2">
    <location>
        <begin position="1"/>
        <end position="25"/>
    </location>
</feature>
<sequence length="309" mass="33493">MTNTRQLGKQNLLAIAATILPLCSARTWVDVVDPSVYAAALRDAYRAELILEKNPFDYDDSETSEELVHTAPTMAPTRRDEMLLENGGCPMDQFLYRVRLHDRWGDGWENVPIRLLEMPHATSGGAVLKEFTGEHNATHIFSAETAVKKSANLRQSSASSPVVIFEDSMGQGYDGYSYVCLKVDQCYTVAMDSGLWDGEIKWDVQSALRPKGIVTVAKGLAPAKCQFSIAESVNSIVCPNLCEIGVEGDEANSAMPSDFPSMVPSSAPSGYDGASGVPSDRPSLIPSSSPSWSDFSDPPSMIPTERGSM</sequence>
<feature type="chain" id="PRO_5012441876" evidence="2">
    <location>
        <begin position="26"/>
        <end position="309"/>
    </location>
</feature>
<proteinExistence type="predicted"/>
<reference evidence="3 4" key="1">
    <citation type="journal article" date="2015" name="Plant Cell">
        <title>Oil accumulation by the oleaginous diatom Fistulifera solaris as revealed by the genome and transcriptome.</title>
        <authorList>
            <person name="Tanaka T."/>
            <person name="Maeda Y."/>
            <person name="Veluchamy A."/>
            <person name="Tanaka M."/>
            <person name="Abida H."/>
            <person name="Marechal E."/>
            <person name="Bowler C."/>
            <person name="Muto M."/>
            <person name="Sunaga Y."/>
            <person name="Tanaka M."/>
            <person name="Yoshino T."/>
            <person name="Taniguchi T."/>
            <person name="Fukuda Y."/>
            <person name="Nemoto M."/>
            <person name="Matsumoto M."/>
            <person name="Wong P.S."/>
            <person name="Aburatani S."/>
            <person name="Fujibuchi W."/>
        </authorList>
    </citation>
    <scope>NUCLEOTIDE SEQUENCE [LARGE SCALE GENOMIC DNA]</scope>
    <source>
        <strain evidence="3 4">JPCC DA0580</strain>
    </source>
</reference>
<comment type="caution">
    <text evidence="3">The sequence shown here is derived from an EMBL/GenBank/DDBJ whole genome shotgun (WGS) entry which is preliminary data.</text>
</comment>
<accession>A0A1Z5JRL0</accession>
<name>A0A1Z5JRL0_FISSO</name>
<evidence type="ECO:0000313" key="4">
    <source>
        <dbReference type="Proteomes" id="UP000198406"/>
    </source>
</evidence>
<keyword evidence="2" id="KW-0732">Signal</keyword>
<organism evidence="3 4">
    <name type="scientific">Fistulifera solaris</name>
    <name type="common">Oleaginous diatom</name>
    <dbReference type="NCBI Taxonomy" id="1519565"/>
    <lineage>
        <taxon>Eukaryota</taxon>
        <taxon>Sar</taxon>
        <taxon>Stramenopiles</taxon>
        <taxon>Ochrophyta</taxon>
        <taxon>Bacillariophyta</taxon>
        <taxon>Bacillariophyceae</taxon>
        <taxon>Bacillariophycidae</taxon>
        <taxon>Naviculales</taxon>
        <taxon>Naviculaceae</taxon>
        <taxon>Fistulifera</taxon>
    </lineage>
</organism>